<accession>A0AAD2FV01</accession>
<gene>
    <name evidence="2" type="ORF">CYCCA115_LOCUS13873</name>
</gene>
<protein>
    <submittedName>
        <fullName evidence="2">Uncharacterized protein</fullName>
    </submittedName>
</protein>
<comment type="caution">
    <text evidence="2">The sequence shown here is derived from an EMBL/GenBank/DDBJ whole genome shotgun (WGS) entry which is preliminary data.</text>
</comment>
<proteinExistence type="predicted"/>
<evidence type="ECO:0000313" key="3">
    <source>
        <dbReference type="Proteomes" id="UP001295423"/>
    </source>
</evidence>
<name>A0AAD2FV01_9STRA</name>
<reference evidence="2" key="1">
    <citation type="submission" date="2023-08" db="EMBL/GenBank/DDBJ databases">
        <authorList>
            <person name="Audoor S."/>
            <person name="Bilcke G."/>
        </authorList>
    </citation>
    <scope>NUCLEOTIDE SEQUENCE</scope>
</reference>
<feature type="region of interest" description="Disordered" evidence="1">
    <location>
        <begin position="1"/>
        <end position="28"/>
    </location>
</feature>
<dbReference type="EMBL" id="CAKOGP040001818">
    <property type="protein sequence ID" value="CAJ1953105.1"/>
    <property type="molecule type" value="Genomic_DNA"/>
</dbReference>
<dbReference type="Proteomes" id="UP001295423">
    <property type="component" value="Unassembled WGS sequence"/>
</dbReference>
<evidence type="ECO:0000256" key="1">
    <source>
        <dbReference type="SAM" id="MobiDB-lite"/>
    </source>
</evidence>
<organism evidence="2 3">
    <name type="scientific">Cylindrotheca closterium</name>
    <dbReference type="NCBI Taxonomy" id="2856"/>
    <lineage>
        <taxon>Eukaryota</taxon>
        <taxon>Sar</taxon>
        <taxon>Stramenopiles</taxon>
        <taxon>Ochrophyta</taxon>
        <taxon>Bacillariophyta</taxon>
        <taxon>Bacillariophyceae</taxon>
        <taxon>Bacillariophycidae</taxon>
        <taxon>Bacillariales</taxon>
        <taxon>Bacillariaceae</taxon>
        <taxon>Cylindrotheca</taxon>
    </lineage>
</organism>
<keyword evidence="3" id="KW-1185">Reference proteome</keyword>
<evidence type="ECO:0000313" key="2">
    <source>
        <dbReference type="EMBL" id="CAJ1953105.1"/>
    </source>
</evidence>
<sequence>MTSRLHHAFTPFSNGGSNPLMLDGEDKDIDDSKDERRQLIELFQTYADMYPNPRLVEEYRLRDTLLQAASAASVASASEKKQQAKDRGFFSRWWFGDDDVKSEEKEEESGSFEGNANVISEDPLVYLDADVETEDETLCGTMHGLDLECIPTEVYSLARFHLASTRTRHNKANVFREGVTFSSSTRSLVVVGLGQIAELSTQQEPCLSKTSDRDMLAAYADAKEQFSLSYVRATVITDNCIAVSWGFLDGIVVIYRRVQNATSSIGWETVWILGPSNGLLENIRGREFFHDDENHPSSPMLRVSDCLPLQVETGKLSEPTTIILVLARLGGYIELIPLPQGVWDGPALGEQNTKNASKVGLRNTIAHYTSGRKIESPPNALALTTSQCHIDVLSLHALRTSASFGSNWNIDAFPDSPPSEHIICASGMNEDGLEVVSFWAMSAIFSEAQDRHFGIGTQLHSSLIEAITTRTGADISFFATAGIMKRWRKPKSIVIREGRKFNRLPVADLKIQSAFQECTTTISITAPIVKLELNVRKNPDHGAWLTFMDWNGGVEILDCELIERFAAQSASSEEFNKYQNADPSVSLATTIAGRNQIANILNKISAASTKASLQQSTIEVCDIKWASPVDLQLQNVDYPFLILFVKTVGNSAVVALSAKLSLKFVALTGNGEAIKLCCTNSLTLIATKNGRKRKGMRHFALQVFQSQEKIGTKRFDNDFHSKSGRANQAINSLATNEDPSIIVSEVLSIVRDGATEGTMTVEYLRKICHHAICRGGNVREMENQVQEIMSFLVKLGTFQLVCEHLSTEPSLIQFWEKFQNVSIPVIAKRFAARADICALTIITYRHRVKLDDYIRVLDSIPLPTDPTLFAHLIPTFRQDTIGRSFLFADDADHIVTANWSNLPSFALQTYGIQLFLDHDDNDNVLKGFLDGQDVTTDDAAVFWMWLFARAAFMQSFIGNVKHTILLLKLGVQSKSHSMSHEFEETVGSIQSNLLYSSLMSFIIEVGKFMVDGKEIINRLSSDDLIAMKAQEIVEITLRGEICPAKVVDKCFRFLRPLAKSMTHGKIAVFDLDNAISSFCIGLVEKYCANPLKKPQTKQWFHGFLCSVFVSLAVAEDSRTSKPRDMRIIREKMELLRMVKSILVVSALTFCNLNVTQESCNLFLNTFWQLCETLPAPMPCRSTSEHEYDTDTLFCSNALLGFEIFLQWPGCFPFCFLSKFCQVHPNCNMEEFGIPFIIELCDSFCAQVKKRPSQEDLNMLLSDLLEDVTKLNMLCFQGSINLPFILTKYLVPLLLKLEAFEVVMRLVEHHPNFIEHSGVELEMLKLIEDENLVEEEGSARKVLWFQDHANEIKMIFPDIVLVLDPLDRCIKACNFINSFIFQGSADVEPMTPIKMKYVLPFDLVDCILEVVPESVCYGCPQWVKPIHFSGQLLQYGKHYTNGELENDPKQVGEAILYLAAILGCTDFYSTALVKCKVVEVAVKEGLQEAAVRLCQTLIREWQITSVKNYATTVGIAGAIHDSSMDKSFGNSLARWELCQTFIREMYCLTGLLCSRSVLSIVSLCASLDLECTCFASDQQHMHSSQEESLVLPSLLADGSQCPEQQSSLSMLLRDFHLYVSLGKIQDYTTTTLCMRLIDIYITTLKTKTRLLERLFSYQIIFLGCVLGLHTSGSAALVALIHGLLESVDTELHYRHEDNCDTRSTFIYSPNSEVVNNLTKQGYSKCAAARATIMSQNKGYSAAQEWAIAHSLQTKSNQPFLSIQSSTKASSADEPIQTLRKVLEKLEYFGASGKAEFLLLHNPQARPSTEIHSKPQSFVRKQAMNDESTAVDSRVRGGAQSNRNFQSDLMWQHECSHKELSAHNSHRTGVCNKEGSILHVERSDCRQSLAPGALLSGQSTSELRVLETGQQQVSERVANRDNGATCDIARAQLIEEGRLLLQKTMRKKRSKALSTTWSTQ</sequence>